<dbReference type="SUPFAM" id="SSF69118">
    <property type="entry name" value="AhpD-like"/>
    <property type="match status" value="1"/>
</dbReference>
<organism evidence="3 4">
    <name type="scientific">Blastochloris tepida</name>
    <dbReference type="NCBI Taxonomy" id="2233851"/>
    <lineage>
        <taxon>Bacteria</taxon>
        <taxon>Pseudomonadati</taxon>
        <taxon>Pseudomonadota</taxon>
        <taxon>Alphaproteobacteria</taxon>
        <taxon>Hyphomicrobiales</taxon>
        <taxon>Blastochloridaceae</taxon>
        <taxon>Blastochloris</taxon>
    </lineage>
</organism>
<dbReference type="InterPro" id="IPR029032">
    <property type="entry name" value="AhpD-like"/>
</dbReference>
<keyword evidence="4" id="KW-1185">Reference proteome</keyword>
<reference evidence="3 4" key="1">
    <citation type="submission" date="2018-08" db="EMBL/GenBank/DDBJ databases">
        <title>Complete genome sequencing of Blastochloris tepida GI.</title>
        <authorList>
            <person name="Tsukatani Y."/>
            <person name="Mori H."/>
        </authorList>
    </citation>
    <scope>NUCLEOTIDE SEQUENCE [LARGE SCALE GENOMIC DNA]</scope>
    <source>
        <strain evidence="3 4">GI</strain>
    </source>
</reference>
<dbReference type="InterPro" id="IPR003779">
    <property type="entry name" value="CMD-like"/>
</dbReference>
<name>A0A348FW19_9HYPH</name>
<dbReference type="PANTHER" id="PTHR33930:SF2">
    <property type="entry name" value="BLR3452 PROTEIN"/>
    <property type="match status" value="1"/>
</dbReference>
<dbReference type="RefSeq" id="WP_126396764.1">
    <property type="nucleotide sequence ID" value="NZ_AP018907.1"/>
</dbReference>
<dbReference type="KEGG" id="blag:BLTE_01870"/>
<dbReference type="Proteomes" id="UP000266934">
    <property type="component" value="Chromosome"/>
</dbReference>
<dbReference type="NCBIfam" id="TIGR00778">
    <property type="entry name" value="ahpD_dom"/>
    <property type="match status" value="1"/>
</dbReference>
<dbReference type="EMBL" id="AP018907">
    <property type="protein sequence ID" value="BBF91502.1"/>
    <property type="molecule type" value="Genomic_DNA"/>
</dbReference>
<dbReference type="OrthoDB" id="7355375at2"/>
<evidence type="ECO:0000313" key="4">
    <source>
        <dbReference type="Proteomes" id="UP000266934"/>
    </source>
</evidence>
<evidence type="ECO:0000259" key="2">
    <source>
        <dbReference type="Pfam" id="PF02627"/>
    </source>
</evidence>
<feature type="chain" id="PRO_5016599945" evidence="1">
    <location>
        <begin position="20"/>
        <end position="168"/>
    </location>
</feature>
<evidence type="ECO:0000256" key="1">
    <source>
        <dbReference type="SAM" id="SignalP"/>
    </source>
</evidence>
<dbReference type="Gene3D" id="1.20.1290.10">
    <property type="entry name" value="AhpD-like"/>
    <property type="match status" value="1"/>
</dbReference>
<dbReference type="Pfam" id="PF02627">
    <property type="entry name" value="CMD"/>
    <property type="match status" value="1"/>
</dbReference>
<dbReference type="AlphaFoldDB" id="A0A348FW19"/>
<proteinExistence type="predicted"/>
<gene>
    <name evidence="3" type="ORF">BLTE_01870</name>
</gene>
<feature type="domain" description="Carboxymuconolactone decarboxylase-like" evidence="2">
    <location>
        <begin position="61"/>
        <end position="137"/>
    </location>
</feature>
<dbReference type="InterPro" id="IPR004675">
    <property type="entry name" value="AhpD_core"/>
</dbReference>
<keyword evidence="1" id="KW-0732">Signal</keyword>
<accession>A0A348FW19</accession>
<protein>
    <submittedName>
        <fullName evidence="3">Alkyl hydroperoxide reductase AhpD</fullName>
    </submittedName>
</protein>
<evidence type="ECO:0000313" key="3">
    <source>
        <dbReference type="EMBL" id="BBF91502.1"/>
    </source>
</evidence>
<dbReference type="GO" id="GO:0051920">
    <property type="term" value="F:peroxiredoxin activity"/>
    <property type="evidence" value="ECO:0007669"/>
    <property type="project" value="InterPro"/>
</dbReference>
<sequence length="168" mass="17884">MRRAHQVIALIGLAVSANASTQLVAPAAAQNASAQAAYQDIEQTFGFVPDFFRKVPEAAIAGAWMEMKSLQLNPKTKLDGKTKELIGLAVSAQVPCHYCIYFHTQAAKASGATDEEIKEAVAMAGITRHWSTVLNGMDIDLAAFKRDTDAALKAAGERTGSTTGMSTR</sequence>
<dbReference type="PANTHER" id="PTHR33930">
    <property type="entry name" value="ALKYL HYDROPEROXIDE REDUCTASE AHPD"/>
    <property type="match status" value="1"/>
</dbReference>
<feature type="signal peptide" evidence="1">
    <location>
        <begin position="1"/>
        <end position="19"/>
    </location>
</feature>